<dbReference type="Gene3D" id="3.80.10.10">
    <property type="entry name" value="Ribonuclease Inhibitor"/>
    <property type="match status" value="1"/>
</dbReference>
<feature type="compositionally biased region" description="Polar residues" evidence="2">
    <location>
        <begin position="607"/>
        <end position="617"/>
    </location>
</feature>
<dbReference type="Gene3D" id="1.20.1280.50">
    <property type="match status" value="1"/>
</dbReference>
<dbReference type="EMBL" id="JAACJN010000013">
    <property type="protein sequence ID" value="KAF5390772.1"/>
    <property type="molecule type" value="Genomic_DNA"/>
</dbReference>
<accession>A0A8H5ME91</accession>
<reference evidence="3 4" key="1">
    <citation type="journal article" date="2020" name="ISME J.">
        <title>Uncovering the hidden diversity of litter-decomposition mechanisms in mushroom-forming fungi.</title>
        <authorList>
            <person name="Floudas D."/>
            <person name="Bentzer J."/>
            <person name="Ahren D."/>
            <person name="Johansson T."/>
            <person name="Persson P."/>
            <person name="Tunlid A."/>
        </authorList>
    </citation>
    <scope>NUCLEOTIDE SEQUENCE [LARGE SCALE GENOMIC DNA]</scope>
    <source>
        <strain evidence="3 4">CBS 406.79</strain>
    </source>
</reference>
<dbReference type="SUPFAM" id="SSF52047">
    <property type="entry name" value="RNI-like"/>
    <property type="match status" value="1"/>
</dbReference>
<organism evidence="3 4">
    <name type="scientific">Collybiopsis confluens</name>
    <dbReference type="NCBI Taxonomy" id="2823264"/>
    <lineage>
        <taxon>Eukaryota</taxon>
        <taxon>Fungi</taxon>
        <taxon>Dikarya</taxon>
        <taxon>Basidiomycota</taxon>
        <taxon>Agaricomycotina</taxon>
        <taxon>Agaricomycetes</taxon>
        <taxon>Agaricomycetidae</taxon>
        <taxon>Agaricales</taxon>
        <taxon>Marasmiineae</taxon>
        <taxon>Omphalotaceae</taxon>
        <taxon>Collybiopsis</taxon>
    </lineage>
</organism>
<proteinExistence type="predicted"/>
<evidence type="ECO:0000256" key="1">
    <source>
        <dbReference type="SAM" id="Coils"/>
    </source>
</evidence>
<name>A0A8H5ME91_9AGAR</name>
<keyword evidence="1" id="KW-0175">Coiled coil</keyword>
<dbReference type="Proteomes" id="UP000518752">
    <property type="component" value="Unassembled WGS sequence"/>
</dbReference>
<protein>
    <recommendedName>
        <fullName evidence="5">F-box domain-containing protein</fullName>
    </recommendedName>
</protein>
<evidence type="ECO:0000256" key="2">
    <source>
        <dbReference type="SAM" id="MobiDB-lite"/>
    </source>
</evidence>
<sequence>MQTELSDLFQSNLPPNESQISQILDICSSSASELDHLNSEIHRLQQSLASVTAQRDDLQSKISTYRVLLSPLRQFPTEILQQIFQLTLNPFPVIAADEGPLVLGRVCSRWRSICLSTPELWNAVHITVPEALHTFQDYSAKCSRLTLGLSTWLSKAKSLPLYLSVFSKNENTYQEDVIQVSTMLQILVPYASQWKYISLQVPASCLRVFSSLSGADVPVLETARISCSDTNPFILGPDFRHPPFLESAPSLRRLNLGDAGPSFHPVVPWSQLQFLLLDHNDWDFGPDELMDILAQCLSLRDCTLHMHARDTIVSRRSRRRSATPTTPTTAGPAAATSSENDDEHDFTIALPHLERFYLNTSSIVMSAILDQLALPRLRHLHLDGYRANLSSSLCDSLASLLCRSGTYPLRSIKLELRRTAELKNAKIVEMLRAMPGLRVLAVKEGSTSPLSVIDEEFLNALTVGHIPNSNPNMTVGDGDGLAAGEDAMGGERELGVEVLCPKLEEVEFSDRYAFSEEALERFISSRLQPAVSFVEVVPTATATSSSSTPPPSLPQRIAVSQLQSISISTFRPGLSHRFRRLFGTATETVEEEVNQGDGRKQAVIKISQDTPYRSSPTAGRPASRTMRYGDGDEY</sequence>
<evidence type="ECO:0000313" key="3">
    <source>
        <dbReference type="EMBL" id="KAF5390772.1"/>
    </source>
</evidence>
<evidence type="ECO:0008006" key="5">
    <source>
        <dbReference type="Google" id="ProtNLM"/>
    </source>
</evidence>
<dbReference type="AlphaFoldDB" id="A0A8H5ME91"/>
<comment type="caution">
    <text evidence="3">The sequence shown here is derived from an EMBL/GenBank/DDBJ whole genome shotgun (WGS) entry which is preliminary data.</text>
</comment>
<feature type="region of interest" description="Disordered" evidence="2">
    <location>
        <begin position="314"/>
        <end position="342"/>
    </location>
</feature>
<dbReference type="InterPro" id="IPR032675">
    <property type="entry name" value="LRR_dom_sf"/>
</dbReference>
<feature type="region of interest" description="Disordered" evidence="2">
    <location>
        <begin position="592"/>
        <end position="634"/>
    </location>
</feature>
<dbReference type="OrthoDB" id="3365698at2759"/>
<gene>
    <name evidence="3" type="ORF">D9757_004547</name>
</gene>
<keyword evidence="4" id="KW-1185">Reference proteome</keyword>
<evidence type="ECO:0000313" key="4">
    <source>
        <dbReference type="Proteomes" id="UP000518752"/>
    </source>
</evidence>
<feature type="compositionally biased region" description="Low complexity" evidence="2">
    <location>
        <begin position="322"/>
        <end position="338"/>
    </location>
</feature>
<feature type="coiled-coil region" evidence="1">
    <location>
        <begin position="34"/>
        <end position="61"/>
    </location>
</feature>